<dbReference type="GO" id="GO:0055087">
    <property type="term" value="C:Ski complex"/>
    <property type="evidence" value="ECO:0007669"/>
    <property type="project" value="InterPro"/>
</dbReference>
<dbReference type="InterPro" id="IPR011990">
    <property type="entry name" value="TPR-like_helical_dom_sf"/>
</dbReference>
<sequence>MSSLKKCLKQAKQYIEVNDPESALDSITDALEFDPDNYFAYVFQGKSYQLLNDFPKAAKSFHRATEIEPDNLLGWKGYFQLAKSGDDINLFFDTLTGLVSKQMEQELPVADTGKDAINYLQYHGYKNNDDLYEKYLRSILPGTVLGDSQQFLSPQRALTDLVELTKRKEKASITSLLSKEKMRLPRVLTAEHKARLNDLKWSVYKKSDLAKLMEQLINVTDDDEIRQKYESEFLEYKYELLLSSPQKVKLQTEIKELVEGLIVVKHPSLLCWQLYFDWLDVKNLGEELDLNNIIFFLQNFQSSGLGMVIYAYVMSDISPFNKNEVVKRLKESKGPSSTSTSDNVGDVDAKSYNAASDLSDEMDADAALLTLEDNEPIGDPELSISPKQTLAILTEGFESCSSSVFASRIVCNYYIHLRAYEEGSLKCRDSIRLLADLQRSTGIDLVHTREDFLSSLAIIYTYYEAPKNFGKALQLYDRILTDNKDNVKAIVGKGLILIEKNQLQPAKEILQEVVDKFPNNVSSQQALIELNWCNIRLGEYSKGRSGLLEALSNIRGTDVHSGETRAVIHWRISTSYEKEQNFEECFKHLIQSLKESKNFAPAYTSLGVLYEEQYQDKSRAQKCFYKAFELDVGEIRSARYLVADLTNNNEWEVAEVLCKRIVTTERSRRMLFNEDKDNLEDTDRSWPYRVLGCAALNRQEDDKAVEWFQTALRMTSMDVQCWIGLGEAYYNCGRLDASAKVLRHTVSLTAASDKDNASTLWVVQYMLGVVLSEMGQFDSAILQLTAALELRDNNEECVIHALYESMINNATKLVLSGFIGRAIEMNSRAVELILKGVQINSKSQKLWKDLGDCIRIFNIIQDESNEELLKSKVMKILHSVEEDLSNGFMEELKEIDEFERESVRGMENYTKFVSILSILAAKNAIHVLPPKSNKLLRSMAYYNLGLAYLEAFKSCSQNSLREASIKCLKKSIQLENSNATYWVTLGNAFASSNPQISQHCFIKATALESRDADIWTNLAALYLRYGDHKLAEEAFLRASSVAPQQPQSWLGHALTVQAGGKQEEATRLFNHAYILANGRSSLAQLLYGLSIITKRLKTGVDPRDIQASQEFSVANFAMNNYLKFSPNDEVGLSVALIISERCKDYIKGIEIGNRLIDILEKKYEDDSENETTLISFARAKTQVARMYLGIGEYDKALENAEFGLNIIGEEDDDDTVEESSSLVLSARITIGLAFFFSDQFDDALDQLKVILNKRPDSQRLVTLIAQILYAYSNEDTKQAAIDQLFNHIEEYGSTLLVVLTLGAISIVDDLDDYLGAIREELQGLSLNEVIGDSFRSVPQLISEINKRIDSKDAPDYTWQRNAVFFPQDYNVWKNVNTEMAFKVATLKETKLNAVDVSHAYVETGKLRAIQRGIIFDPMNSIAVEALNKCI</sequence>
<feature type="repeat" description="TPR" evidence="3">
    <location>
        <begin position="1012"/>
        <end position="1045"/>
    </location>
</feature>
<proteinExistence type="predicted"/>
<dbReference type="InterPro" id="IPR040962">
    <property type="entry name" value="TPR_22"/>
</dbReference>
<dbReference type="InterPro" id="IPR039226">
    <property type="entry name" value="Ski3/TTC37"/>
</dbReference>
<dbReference type="PANTHER" id="PTHR15704:SF7">
    <property type="entry name" value="SUPERKILLER COMPLEX PROTEIN 3"/>
    <property type="match status" value="1"/>
</dbReference>
<dbReference type="PROSITE" id="PS50005">
    <property type="entry name" value="TPR"/>
    <property type="match status" value="3"/>
</dbReference>
<dbReference type="SMART" id="SM00028">
    <property type="entry name" value="TPR"/>
    <property type="match status" value="12"/>
</dbReference>
<reference evidence="4" key="1">
    <citation type="submission" date="2022-03" db="EMBL/GenBank/DDBJ databases">
        <authorList>
            <person name="Legras J.-L."/>
            <person name="Devillers H."/>
            <person name="Grondin C."/>
        </authorList>
    </citation>
    <scope>NUCLEOTIDE SEQUENCE</scope>
    <source>
        <strain evidence="4">CLIB 1423</strain>
    </source>
</reference>
<name>A0A9P0QRS6_9ASCO</name>
<dbReference type="Pfam" id="PF13181">
    <property type="entry name" value="TPR_8"/>
    <property type="match status" value="1"/>
</dbReference>
<evidence type="ECO:0000256" key="3">
    <source>
        <dbReference type="PROSITE-ProRule" id="PRU00339"/>
    </source>
</evidence>
<dbReference type="Pfam" id="PF13432">
    <property type="entry name" value="TPR_16"/>
    <property type="match status" value="1"/>
</dbReference>
<feature type="repeat" description="TPR" evidence="3">
    <location>
        <begin position="761"/>
        <end position="794"/>
    </location>
</feature>
<comment type="caution">
    <text evidence="4">The sequence shown here is derived from an EMBL/GenBank/DDBJ whole genome shotgun (WGS) entry which is preliminary data.</text>
</comment>
<keyword evidence="1" id="KW-0677">Repeat</keyword>
<feature type="repeat" description="TPR" evidence="3">
    <location>
        <begin position="38"/>
        <end position="71"/>
    </location>
</feature>
<dbReference type="Proteomes" id="UP000837801">
    <property type="component" value="Unassembled WGS sequence"/>
</dbReference>
<evidence type="ECO:0000313" key="5">
    <source>
        <dbReference type="Proteomes" id="UP000837801"/>
    </source>
</evidence>
<evidence type="ECO:0000313" key="4">
    <source>
        <dbReference type="EMBL" id="CAH2353459.1"/>
    </source>
</evidence>
<keyword evidence="2 3" id="KW-0802">TPR repeat</keyword>
<dbReference type="Pfam" id="PF18833">
    <property type="entry name" value="TPR_22"/>
    <property type="match status" value="1"/>
</dbReference>
<dbReference type="Gene3D" id="1.25.40.10">
    <property type="entry name" value="Tetratricopeptide repeat domain"/>
    <property type="match status" value="4"/>
</dbReference>
<dbReference type="Pfam" id="PF14559">
    <property type="entry name" value="TPR_19"/>
    <property type="match status" value="1"/>
</dbReference>
<evidence type="ECO:0000256" key="1">
    <source>
        <dbReference type="ARBA" id="ARBA00022737"/>
    </source>
</evidence>
<dbReference type="SUPFAM" id="SSF81901">
    <property type="entry name" value="HCP-like"/>
    <property type="match status" value="1"/>
</dbReference>
<protein>
    <submittedName>
        <fullName evidence="4">Superkiller protein 3</fullName>
    </submittedName>
</protein>
<dbReference type="OrthoDB" id="421075at2759"/>
<dbReference type="GO" id="GO:0006401">
    <property type="term" value="P:RNA catabolic process"/>
    <property type="evidence" value="ECO:0007669"/>
    <property type="project" value="InterPro"/>
</dbReference>
<dbReference type="InterPro" id="IPR019734">
    <property type="entry name" value="TPR_rpt"/>
</dbReference>
<accession>A0A9P0QRS6</accession>
<dbReference type="SUPFAM" id="SSF48452">
    <property type="entry name" value="TPR-like"/>
    <property type="match status" value="3"/>
</dbReference>
<evidence type="ECO:0000256" key="2">
    <source>
        <dbReference type="ARBA" id="ARBA00022803"/>
    </source>
</evidence>
<dbReference type="PANTHER" id="PTHR15704">
    <property type="entry name" value="SUPERKILLER 3 PROTEIN-RELATED"/>
    <property type="match status" value="1"/>
</dbReference>
<keyword evidence="5" id="KW-1185">Reference proteome</keyword>
<gene>
    <name evidence="4" type="ORF">CLIB1423_11S00166</name>
</gene>
<dbReference type="EMBL" id="CAKXYY010000011">
    <property type="protein sequence ID" value="CAH2353459.1"/>
    <property type="molecule type" value="Genomic_DNA"/>
</dbReference>
<organism evidence="4 5">
    <name type="scientific">[Candida] railenensis</name>
    <dbReference type="NCBI Taxonomy" id="45579"/>
    <lineage>
        <taxon>Eukaryota</taxon>
        <taxon>Fungi</taxon>
        <taxon>Dikarya</taxon>
        <taxon>Ascomycota</taxon>
        <taxon>Saccharomycotina</taxon>
        <taxon>Pichiomycetes</taxon>
        <taxon>Debaryomycetaceae</taxon>
        <taxon>Kurtzmaniella</taxon>
    </lineage>
</organism>